<evidence type="ECO:0000313" key="2">
    <source>
        <dbReference type="EMBL" id="RXI50003.1"/>
    </source>
</evidence>
<dbReference type="EMBL" id="QMAP01000002">
    <property type="protein sequence ID" value="RXI50003.1"/>
    <property type="molecule type" value="Genomic_DNA"/>
</dbReference>
<feature type="coiled-coil region" evidence="1">
    <location>
        <begin position="217"/>
        <end position="251"/>
    </location>
</feature>
<dbReference type="Proteomes" id="UP000290921">
    <property type="component" value="Unassembled WGS sequence"/>
</dbReference>
<dbReference type="AlphaFoldDB" id="A0A4Q0VE77"/>
<proteinExistence type="predicted"/>
<dbReference type="RefSeq" id="WP_129029896.1">
    <property type="nucleotide sequence ID" value="NZ_AP026806.1"/>
</dbReference>
<evidence type="ECO:0000313" key="3">
    <source>
        <dbReference type="Proteomes" id="UP000290921"/>
    </source>
</evidence>
<name>A0A4Q0VE77_CLOTA</name>
<evidence type="ECO:0000256" key="1">
    <source>
        <dbReference type="SAM" id="Coils"/>
    </source>
</evidence>
<sequence>MKSSGAIDIYDETEFYSWVKMINVTLAEKNYCNMIEEHSSEMNNRKNINKDKYLENLPFSIRWKLKGEIYTYSNVRKTVVLDINTSEKTRDKAYRFMSTFISCISKIGGGVYVENMQNDDNTMFTLLESRYKCSLYEKQVKLRDKIKTGERKMRPLYDLEYTGDLCFEVFGEEINKKDTWELLQTIEFYKSDTIESKLIDLFYRLREDAISKKIIIDQEMAKQQQEREKEIKQWEEEKIREDQAHKEKEKLLKKQKMQEKIKNHIDKWENTNKVLEYVNDLRHMSGISDNEKKLILKYCDYVEKLYSKSEFYKEILEFYQKSEL</sequence>
<accession>A0A4Q0VE77</accession>
<protein>
    <submittedName>
        <fullName evidence="2">Uncharacterized protein</fullName>
    </submittedName>
</protein>
<reference evidence="2 3" key="1">
    <citation type="submission" date="2018-06" db="EMBL/GenBank/DDBJ databases">
        <title>Genome conservation of Clostridium tetani.</title>
        <authorList>
            <person name="Bruggemann H."/>
            <person name="Popoff M.R."/>
        </authorList>
    </citation>
    <scope>NUCLEOTIDE SEQUENCE [LARGE SCALE GENOMIC DNA]</scope>
    <source>
        <strain evidence="2 3">2017.061</strain>
    </source>
</reference>
<keyword evidence="1" id="KW-0175">Coiled coil</keyword>
<comment type="caution">
    <text evidence="2">The sequence shown here is derived from an EMBL/GenBank/DDBJ whole genome shotgun (WGS) entry which is preliminary data.</text>
</comment>
<gene>
    <name evidence="2" type="ORF">DP130_03225</name>
</gene>
<organism evidence="2 3">
    <name type="scientific">Clostridium tetani</name>
    <dbReference type="NCBI Taxonomy" id="1513"/>
    <lineage>
        <taxon>Bacteria</taxon>
        <taxon>Bacillati</taxon>
        <taxon>Bacillota</taxon>
        <taxon>Clostridia</taxon>
        <taxon>Eubacteriales</taxon>
        <taxon>Clostridiaceae</taxon>
        <taxon>Clostridium</taxon>
    </lineage>
</organism>